<organism evidence="4 5">
    <name type="scientific">Coniosporium apollinis (strain CBS 100218)</name>
    <name type="common">Rock-inhabiting black yeast</name>
    <dbReference type="NCBI Taxonomy" id="1168221"/>
    <lineage>
        <taxon>Eukaryota</taxon>
        <taxon>Fungi</taxon>
        <taxon>Dikarya</taxon>
        <taxon>Ascomycota</taxon>
        <taxon>Pezizomycotina</taxon>
        <taxon>Dothideomycetes</taxon>
        <taxon>Dothideomycetes incertae sedis</taxon>
        <taxon>Coniosporium</taxon>
    </lineage>
</organism>
<feature type="domain" description="DUF7703" evidence="3">
    <location>
        <begin position="19"/>
        <end position="253"/>
    </location>
</feature>
<keyword evidence="2" id="KW-0812">Transmembrane</keyword>
<keyword evidence="2" id="KW-0472">Membrane</keyword>
<dbReference type="RefSeq" id="XP_007784413.1">
    <property type="nucleotide sequence ID" value="XM_007786223.1"/>
</dbReference>
<name>R7Z5C4_CONA1</name>
<evidence type="ECO:0000313" key="5">
    <source>
        <dbReference type="Proteomes" id="UP000016924"/>
    </source>
</evidence>
<dbReference type="HOGENOM" id="CLU_045148_0_0_1"/>
<feature type="compositionally biased region" description="Low complexity" evidence="1">
    <location>
        <begin position="346"/>
        <end position="358"/>
    </location>
</feature>
<dbReference type="EMBL" id="JH767606">
    <property type="protein sequence ID" value="EON69096.1"/>
    <property type="molecule type" value="Genomic_DNA"/>
</dbReference>
<feature type="transmembrane region" description="Helical" evidence="2">
    <location>
        <begin position="116"/>
        <end position="141"/>
    </location>
</feature>
<feature type="transmembrane region" description="Helical" evidence="2">
    <location>
        <begin position="52"/>
        <end position="70"/>
    </location>
</feature>
<dbReference type="Proteomes" id="UP000016924">
    <property type="component" value="Unassembled WGS sequence"/>
</dbReference>
<dbReference type="PANTHER" id="PTHR37013">
    <property type="entry name" value="INTEGRAL MEMBRANE PROTEIN (AFU_ORTHOLOGUE AFUA_1G05950)-RELATED"/>
    <property type="match status" value="1"/>
</dbReference>
<dbReference type="OMA" id="MMLPHRD"/>
<feature type="transmembrane region" description="Helical" evidence="2">
    <location>
        <begin position="200"/>
        <end position="219"/>
    </location>
</feature>
<keyword evidence="5" id="KW-1185">Reference proteome</keyword>
<feature type="region of interest" description="Disordered" evidence="1">
    <location>
        <begin position="256"/>
        <end position="386"/>
    </location>
</feature>
<evidence type="ECO:0000256" key="2">
    <source>
        <dbReference type="SAM" id="Phobius"/>
    </source>
</evidence>
<feature type="compositionally biased region" description="Basic and acidic residues" evidence="1">
    <location>
        <begin position="271"/>
        <end position="285"/>
    </location>
</feature>
<dbReference type="AlphaFoldDB" id="R7Z5C4"/>
<dbReference type="OrthoDB" id="405906at2759"/>
<evidence type="ECO:0000256" key="1">
    <source>
        <dbReference type="SAM" id="MobiDB-lite"/>
    </source>
</evidence>
<keyword evidence="2" id="KW-1133">Transmembrane helix</keyword>
<gene>
    <name evidence="4" type="ORF">W97_08409</name>
</gene>
<reference evidence="5" key="1">
    <citation type="submission" date="2012-06" db="EMBL/GenBank/DDBJ databases">
        <title>The genome sequence of Coniosporium apollinis CBS 100218.</title>
        <authorList>
            <consortium name="The Broad Institute Genome Sequencing Platform"/>
            <person name="Cuomo C."/>
            <person name="Gorbushina A."/>
            <person name="Noack S."/>
            <person name="Walker B."/>
            <person name="Young S.K."/>
            <person name="Zeng Q."/>
            <person name="Gargeya S."/>
            <person name="Fitzgerald M."/>
            <person name="Haas B."/>
            <person name="Abouelleil A."/>
            <person name="Alvarado L."/>
            <person name="Arachchi H.M."/>
            <person name="Berlin A.M."/>
            <person name="Chapman S.B."/>
            <person name="Goldberg J."/>
            <person name="Griggs A."/>
            <person name="Gujja S."/>
            <person name="Hansen M."/>
            <person name="Howarth C."/>
            <person name="Imamovic A."/>
            <person name="Larimer J."/>
            <person name="McCowan C."/>
            <person name="Montmayeur A."/>
            <person name="Murphy C."/>
            <person name="Neiman D."/>
            <person name="Pearson M."/>
            <person name="Priest M."/>
            <person name="Roberts A."/>
            <person name="Saif S."/>
            <person name="Shea T."/>
            <person name="Sisk P."/>
            <person name="Sykes S."/>
            <person name="Wortman J."/>
            <person name="Nusbaum C."/>
            <person name="Birren B."/>
        </authorList>
    </citation>
    <scope>NUCLEOTIDE SEQUENCE [LARGE SCALE GENOMIC DNA]</scope>
    <source>
        <strain evidence="5">CBS 100218</strain>
    </source>
</reference>
<dbReference type="InterPro" id="IPR056120">
    <property type="entry name" value="DUF7703"/>
</dbReference>
<accession>R7Z5C4</accession>
<dbReference type="eggNOG" id="ENOG502SIDK">
    <property type="taxonomic scope" value="Eukaryota"/>
</dbReference>
<evidence type="ECO:0000259" key="3">
    <source>
        <dbReference type="Pfam" id="PF24802"/>
    </source>
</evidence>
<dbReference type="Pfam" id="PF24802">
    <property type="entry name" value="DUF7703"/>
    <property type="match status" value="1"/>
</dbReference>
<protein>
    <recommendedName>
        <fullName evidence="3">DUF7703 domain-containing protein</fullName>
    </recommendedName>
</protein>
<dbReference type="PANTHER" id="PTHR37013:SF3">
    <property type="entry name" value="INTEGRAL MEMBRANE PROTEIN (AFU_ORTHOLOGUE AFUA_1G05950)"/>
    <property type="match status" value="1"/>
</dbReference>
<feature type="transmembrane region" description="Helical" evidence="2">
    <location>
        <begin position="161"/>
        <end position="179"/>
    </location>
</feature>
<proteinExistence type="predicted"/>
<dbReference type="GeneID" id="19905720"/>
<feature type="transmembrane region" description="Helical" evidence="2">
    <location>
        <begin position="22"/>
        <end position="45"/>
    </location>
</feature>
<sequence length="386" mass="43091">MAGEPGVNTAVDELDKFNAESIIVIVCTALGLYNALELLLLIYLIFKRKHGLYYWSMLIATFGLIPYSVGRLMVYFGLSNEVAAVLIDNIGWMLMVSGQSFVLYSRLHLVLHSPRILRVVLWIIILDAVILHTTTTVVSHVSNLTDTGRGFADAYKVIEKIQMTIFCMQELGISGLYVWKTVDILRTTLTQNARNIMKQLFGINVLIILMDIALLALEYRNVTVYQQSFKGVVYSVKLKLEFAVLNQLVEVVRPGGGMGSQSTAEGPEFADLSRSRSDLHAEPKPEKHHRSFWYSKQGATQSEKVTSPPESPSTQDPPFILGPTFSPIRTPAGPNELEEDGILDVSTSTETSKELSTTRPRASLESEDADSEQMYMRAMRQISHPQ</sequence>
<feature type="transmembrane region" description="Helical" evidence="2">
    <location>
        <begin position="82"/>
        <end position="104"/>
    </location>
</feature>
<evidence type="ECO:0000313" key="4">
    <source>
        <dbReference type="EMBL" id="EON69096.1"/>
    </source>
</evidence>